<sequence length="142" mass="16138">MADDSTSQDPTATLHLPHKTGFGLELLLYMLQLVIDTLSIILTIRTPVDNLIVKTEPAAGWVSNSNAGTYPAINNSYSRDSTKKLSLIVTLVFDFWKYLLSSSTIWNWSEFQLMNEFIDNLGLAILRRWREKRELGCDDHCS</sequence>
<proteinExistence type="predicted"/>
<reference evidence="2 3" key="1">
    <citation type="submission" date="2016-07" db="EMBL/GenBank/DDBJ databases">
        <title>Pervasive Adenine N6-methylation of Active Genes in Fungi.</title>
        <authorList>
            <consortium name="DOE Joint Genome Institute"/>
            <person name="Mondo S.J."/>
            <person name="Dannebaum R.O."/>
            <person name="Kuo R.C."/>
            <person name="Labutti K."/>
            <person name="Haridas S."/>
            <person name="Kuo A."/>
            <person name="Salamov A."/>
            <person name="Ahrendt S.R."/>
            <person name="Lipzen A."/>
            <person name="Sullivan W."/>
            <person name="Andreopoulos W.B."/>
            <person name="Clum A."/>
            <person name="Lindquist E."/>
            <person name="Daum C."/>
            <person name="Ramamoorthy G.K."/>
            <person name="Gryganskyi A."/>
            <person name="Culley D."/>
            <person name="Magnuson J.K."/>
            <person name="James T.Y."/>
            <person name="O'Malley M.A."/>
            <person name="Stajich J.E."/>
            <person name="Spatafora J.W."/>
            <person name="Visel A."/>
            <person name="Grigoriev I.V."/>
        </authorList>
    </citation>
    <scope>NUCLEOTIDE SEQUENCE [LARGE SCALE GENOMIC DNA]</scope>
    <source>
        <strain evidence="2 3">CBS 931.73</strain>
    </source>
</reference>
<comment type="caution">
    <text evidence="2">The sequence shown here is derived from an EMBL/GenBank/DDBJ whole genome shotgun (WGS) entry which is preliminary data.</text>
</comment>
<keyword evidence="3" id="KW-1185">Reference proteome</keyword>
<evidence type="ECO:0000313" key="2">
    <source>
        <dbReference type="EMBL" id="ORY06206.1"/>
    </source>
</evidence>
<protein>
    <submittedName>
        <fullName evidence="2">Uncharacterized protein</fullName>
    </submittedName>
</protein>
<dbReference type="Proteomes" id="UP000193498">
    <property type="component" value="Unassembled WGS sequence"/>
</dbReference>
<gene>
    <name evidence="2" type="ORF">K493DRAFT_296131</name>
</gene>
<name>A0A1Y1Z7M0_9FUNG</name>
<dbReference type="EMBL" id="MCFE01000018">
    <property type="protein sequence ID" value="ORY06206.1"/>
    <property type="molecule type" value="Genomic_DNA"/>
</dbReference>
<keyword evidence="1" id="KW-1133">Transmembrane helix</keyword>
<organism evidence="2 3">
    <name type="scientific">Basidiobolus meristosporus CBS 931.73</name>
    <dbReference type="NCBI Taxonomy" id="1314790"/>
    <lineage>
        <taxon>Eukaryota</taxon>
        <taxon>Fungi</taxon>
        <taxon>Fungi incertae sedis</taxon>
        <taxon>Zoopagomycota</taxon>
        <taxon>Entomophthoromycotina</taxon>
        <taxon>Basidiobolomycetes</taxon>
        <taxon>Basidiobolales</taxon>
        <taxon>Basidiobolaceae</taxon>
        <taxon>Basidiobolus</taxon>
    </lineage>
</organism>
<keyword evidence="1" id="KW-0472">Membrane</keyword>
<keyword evidence="1" id="KW-0812">Transmembrane</keyword>
<accession>A0A1Y1Z7M0</accession>
<evidence type="ECO:0000313" key="3">
    <source>
        <dbReference type="Proteomes" id="UP000193498"/>
    </source>
</evidence>
<dbReference type="InParanoid" id="A0A1Y1Z7M0"/>
<evidence type="ECO:0000256" key="1">
    <source>
        <dbReference type="SAM" id="Phobius"/>
    </source>
</evidence>
<feature type="transmembrane region" description="Helical" evidence="1">
    <location>
        <begin position="26"/>
        <end position="44"/>
    </location>
</feature>
<dbReference type="AlphaFoldDB" id="A0A1Y1Z7M0"/>